<sequence length="179" mass="19945">MTYPCHWFSKQVGLVGDLGSTNDVLIPLGNVGSQRVATQKCSLLLLTPKGNFGTEKISPIAVHNIYSLYESESSESESEDLNEIDIETLMLEQYLALNRNNSQVGVKRLGIEKNIVFEIKSQILRELHENTFYGGKTEDAMEHVQKILEIASLFNTPGISGNDIMLQNFPLILTGTTKR</sequence>
<organism evidence="1 2">
    <name type="scientific">Tanacetum coccineum</name>
    <dbReference type="NCBI Taxonomy" id="301880"/>
    <lineage>
        <taxon>Eukaryota</taxon>
        <taxon>Viridiplantae</taxon>
        <taxon>Streptophyta</taxon>
        <taxon>Embryophyta</taxon>
        <taxon>Tracheophyta</taxon>
        <taxon>Spermatophyta</taxon>
        <taxon>Magnoliopsida</taxon>
        <taxon>eudicotyledons</taxon>
        <taxon>Gunneridae</taxon>
        <taxon>Pentapetalae</taxon>
        <taxon>asterids</taxon>
        <taxon>campanulids</taxon>
        <taxon>Asterales</taxon>
        <taxon>Asteraceae</taxon>
        <taxon>Asteroideae</taxon>
        <taxon>Anthemideae</taxon>
        <taxon>Anthemidinae</taxon>
        <taxon>Tanacetum</taxon>
    </lineage>
</organism>
<name>A0ABQ4YG71_9ASTR</name>
<gene>
    <name evidence="1" type="ORF">Tco_0726426</name>
</gene>
<dbReference type="EMBL" id="BQNB010010383">
    <property type="protein sequence ID" value="GJS76545.1"/>
    <property type="molecule type" value="Genomic_DNA"/>
</dbReference>
<evidence type="ECO:0000313" key="1">
    <source>
        <dbReference type="EMBL" id="GJS76545.1"/>
    </source>
</evidence>
<comment type="caution">
    <text evidence="1">The sequence shown here is derived from an EMBL/GenBank/DDBJ whole genome shotgun (WGS) entry which is preliminary data.</text>
</comment>
<reference evidence="1" key="1">
    <citation type="journal article" date="2022" name="Int. J. Mol. Sci.">
        <title>Draft Genome of Tanacetum Coccineum: Genomic Comparison of Closely Related Tanacetum-Family Plants.</title>
        <authorList>
            <person name="Yamashiro T."/>
            <person name="Shiraishi A."/>
            <person name="Nakayama K."/>
            <person name="Satake H."/>
        </authorList>
    </citation>
    <scope>NUCLEOTIDE SEQUENCE</scope>
</reference>
<accession>A0ABQ4YG71</accession>
<evidence type="ECO:0008006" key="3">
    <source>
        <dbReference type="Google" id="ProtNLM"/>
    </source>
</evidence>
<reference evidence="1" key="2">
    <citation type="submission" date="2022-01" db="EMBL/GenBank/DDBJ databases">
        <authorList>
            <person name="Yamashiro T."/>
            <person name="Shiraishi A."/>
            <person name="Satake H."/>
            <person name="Nakayama K."/>
        </authorList>
    </citation>
    <scope>NUCLEOTIDE SEQUENCE</scope>
</reference>
<proteinExistence type="predicted"/>
<keyword evidence="2" id="KW-1185">Reference proteome</keyword>
<dbReference type="Proteomes" id="UP001151760">
    <property type="component" value="Unassembled WGS sequence"/>
</dbReference>
<protein>
    <recommendedName>
        <fullName evidence="3">DNA-directed RNA polymerase</fullName>
    </recommendedName>
</protein>
<evidence type="ECO:0000313" key="2">
    <source>
        <dbReference type="Proteomes" id="UP001151760"/>
    </source>
</evidence>